<evidence type="ECO:0000313" key="3">
    <source>
        <dbReference type="Proteomes" id="UP000000269"/>
    </source>
</evidence>
<dbReference type="SUPFAM" id="SSF54913">
    <property type="entry name" value="GlnB-like"/>
    <property type="match status" value="1"/>
</dbReference>
<evidence type="ECO:0000313" key="2">
    <source>
        <dbReference type="EMBL" id="ABW19830.1"/>
    </source>
</evidence>
<dbReference type="Pfam" id="PF09413">
    <property type="entry name" value="DUF2007"/>
    <property type="match status" value="1"/>
</dbReference>
<dbReference type="InterPro" id="IPR011322">
    <property type="entry name" value="N-reg_PII-like_a/b"/>
</dbReference>
<proteinExistence type="predicted"/>
<protein>
    <recommendedName>
        <fullName evidence="1">DUF2007 domain-containing protein</fullName>
    </recommendedName>
</protein>
<sequence length="80" mass="8845">MRKNTDQIKLIKLRSIANEIELSMIKAILDENNIPYLIKDHGPGGHMRLIGGVSLFGTDIMVAEADVDRANSLLESIIVD</sequence>
<dbReference type="RefSeq" id="WP_012160137.1">
    <property type="nucleotide sequence ID" value="NC_009922.1"/>
</dbReference>
<dbReference type="InterPro" id="IPR018551">
    <property type="entry name" value="DUF2007"/>
</dbReference>
<organism evidence="2 3">
    <name type="scientific">Alkaliphilus oremlandii (strain OhILAs)</name>
    <name type="common">Clostridium oremlandii (strain OhILAs)</name>
    <dbReference type="NCBI Taxonomy" id="350688"/>
    <lineage>
        <taxon>Bacteria</taxon>
        <taxon>Bacillati</taxon>
        <taxon>Bacillota</taxon>
        <taxon>Clostridia</taxon>
        <taxon>Peptostreptococcales</taxon>
        <taxon>Natronincolaceae</taxon>
        <taxon>Alkaliphilus</taxon>
    </lineage>
</organism>
<evidence type="ECO:0000259" key="1">
    <source>
        <dbReference type="Pfam" id="PF09413"/>
    </source>
</evidence>
<dbReference type="EMBL" id="CP000853">
    <property type="protein sequence ID" value="ABW19830.1"/>
    <property type="molecule type" value="Genomic_DNA"/>
</dbReference>
<dbReference type="HOGENOM" id="CLU_188240_0_0_9"/>
<reference evidence="3" key="1">
    <citation type="submission" date="2007-10" db="EMBL/GenBank/DDBJ databases">
        <title>Complete genome of Alkaliphilus oremlandii OhILAs.</title>
        <authorList>
            <person name="Copeland A."/>
            <person name="Lucas S."/>
            <person name="Lapidus A."/>
            <person name="Barry K."/>
            <person name="Detter J.C."/>
            <person name="Glavina del Rio T."/>
            <person name="Hammon N."/>
            <person name="Israni S."/>
            <person name="Dalin E."/>
            <person name="Tice H."/>
            <person name="Pitluck S."/>
            <person name="Chain P."/>
            <person name="Malfatti S."/>
            <person name="Shin M."/>
            <person name="Vergez L."/>
            <person name="Schmutz J."/>
            <person name="Larimer F."/>
            <person name="Land M."/>
            <person name="Hauser L."/>
            <person name="Kyrpides N."/>
            <person name="Mikhailova N."/>
            <person name="Stolz J.F."/>
            <person name="Dawson A."/>
            <person name="Fisher E."/>
            <person name="Crable B."/>
            <person name="Perera E."/>
            <person name="Lisak J."/>
            <person name="Ranganathan M."/>
            <person name="Basu P."/>
            <person name="Richardson P."/>
        </authorList>
    </citation>
    <scope>NUCLEOTIDE SEQUENCE [LARGE SCALE GENOMIC DNA]</scope>
    <source>
        <strain evidence="3">OhILAs</strain>
    </source>
</reference>
<name>A8MJ48_ALKOO</name>
<dbReference type="AlphaFoldDB" id="A8MJ48"/>
<dbReference type="eggNOG" id="ENOG5033IJC">
    <property type="taxonomic scope" value="Bacteria"/>
</dbReference>
<dbReference type="Gene3D" id="3.30.70.790">
    <property type="entry name" value="UreE, C-terminal domain"/>
    <property type="match status" value="1"/>
</dbReference>
<accession>A8MJ48</accession>
<feature type="domain" description="DUF2007" evidence="1">
    <location>
        <begin position="11"/>
        <end position="77"/>
    </location>
</feature>
<keyword evidence="3" id="KW-1185">Reference proteome</keyword>
<dbReference type="KEGG" id="aoe:Clos_2297"/>
<gene>
    <name evidence="2" type="ordered locus">Clos_2297</name>
</gene>
<dbReference type="Proteomes" id="UP000000269">
    <property type="component" value="Chromosome"/>
</dbReference>
<dbReference type="OrthoDB" id="2062463at2"/>
<dbReference type="STRING" id="350688.Clos_2297"/>